<dbReference type="CDD" id="cd14752">
    <property type="entry name" value="GH31_N"/>
    <property type="match status" value="1"/>
</dbReference>
<reference evidence="6 7" key="1">
    <citation type="submission" date="2018-07" db="EMBL/GenBank/DDBJ databases">
        <title>Genomic Encyclopedia of Type Strains, Phase IV (KMG-IV): sequencing the most valuable type-strain genomes for metagenomic binning, comparative biology and taxonomic classification.</title>
        <authorList>
            <person name="Goeker M."/>
        </authorList>
    </citation>
    <scope>NUCLEOTIDE SEQUENCE [LARGE SCALE GENOMIC DNA]</scope>
    <source>
        <strain evidence="6 7">DSM 14324</strain>
    </source>
</reference>
<dbReference type="Pfam" id="PF13802">
    <property type="entry name" value="Gal_mutarotas_2"/>
    <property type="match status" value="1"/>
</dbReference>
<evidence type="ECO:0000313" key="7">
    <source>
        <dbReference type="Proteomes" id="UP000256334"/>
    </source>
</evidence>
<accession>A0A3D9E1Z9</accession>
<organism evidence="6 7">
    <name type="scientific">Kushneria indalinina DSM 14324</name>
    <dbReference type="NCBI Taxonomy" id="1122140"/>
    <lineage>
        <taxon>Bacteria</taxon>
        <taxon>Pseudomonadati</taxon>
        <taxon>Pseudomonadota</taxon>
        <taxon>Gammaproteobacteria</taxon>
        <taxon>Oceanospirillales</taxon>
        <taxon>Halomonadaceae</taxon>
        <taxon>Kushneria</taxon>
    </lineage>
</organism>
<dbReference type="Gene3D" id="3.20.20.80">
    <property type="entry name" value="Glycosidases"/>
    <property type="match status" value="1"/>
</dbReference>
<dbReference type="SUPFAM" id="SSF74650">
    <property type="entry name" value="Galactose mutarotase-like"/>
    <property type="match status" value="1"/>
</dbReference>
<dbReference type="Proteomes" id="UP000256334">
    <property type="component" value="Unassembled WGS sequence"/>
</dbReference>
<feature type="domain" description="Glycoside hydrolase family 31 TIM barrel" evidence="3">
    <location>
        <begin position="261"/>
        <end position="586"/>
    </location>
</feature>
<keyword evidence="2" id="KW-0326">Glycosidase</keyword>
<dbReference type="InterPro" id="IPR025887">
    <property type="entry name" value="Glyco_hydro_31_N_dom"/>
</dbReference>
<dbReference type="EMBL" id="QRDJ01000006">
    <property type="protein sequence ID" value="REC96474.1"/>
    <property type="molecule type" value="Genomic_DNA"/>
</dbReference>
<dbReference type="OrthoDB" id="176168at2"/>
<name>A0A3D9E1Z9_9GAMM</name>
<keyword evidence="7" id="KW-1185">Reference proteome</keyword>
<dbReference type="SUPFAM" id="SSF51445">
    <property type="entry name" value="(Trans)glycosidases"/>
    <property type="match status" value="1"/>
</dbReference>
<comment type="caution">
    <text evidence="6">The sequence shown here is derived from an EMBL/GenBank/DDBJ whole genome shotgun (WGS) entry which is preliminary data.</text>
</comment>
<dbReference type="PANTHER" id="PTHR22762:SF165">
    <property type="entry name" value="PUTATIVE (AFU_ORTHOLOGUE AFUA_1G06560)-RELATED"/>
    <property type="match status" value="1"/>
</dbReference>
<evidence type="ECO:0000259" key="4">
    <source>
        <dbReference type="Pfam" id="PF13802"/>
    </source>
</evidence>
<proteinExistence type="inferred from homology"/>
<dbReference type="GO" id="GO:0030246">
    <property type="term" value="F:carbohydrate binding"/>
    <property type="evidence" value="ECO:0007669"/>
    <property type="project" value="InterPro"/>
</dbReference>
<dbReference type="InterPro" id="IPR017853">
    <property type="entry name" value="GH"/>
</dbReference>
<dbReference type="Pfam" id="PF21365">
    <property type="entry name" value="Glyco_hydro_31_3rd"/>
    <property type="match status" value="1"/>
</dbReference>
<dbReference type="PANTHER" id="PTHR22762">
    <property type="entry name" value="ALPHA-GLUCOSIDASE"/>
    <property type="match status" value="1"/>
</dbReference>
<sequence length="791" mass="90100">MRFLSDWSLHEVMADRLILETGKHHMVLFPLAANLVRVFVYRPEQPRPANTWSIDPLGDLPREGRHRLSSDGFETPQWRWEETADGLVIEMENLRLTVHRPLRLEWSIRYQSQWITVARDRPTGGIAVARHGLGVEHYMTRSSDERYYGLGEKSGDLERSGRHFEMRTLDAMGYRADRTDPLYKHIPFTITRTAEGLSYGLFYDNLSTSRFDLGNELDNYHPPYRAFRAEDGDLDMWFLLGPDILDVVKGFTRLTGGVAFGPKWSLGYSGSTMHYTDAPNAQERLGEFVDLCQQHAIPCDSFQLSSGYSSIGAKRYVFTWNRDKVPSPQAMVKRFHDAGMRVIANIKPCLLTDHPAYDDVADQGLFVADSDTGTPEISPFWDADGSHLDFTNPATQQWWQDNLTTQLLEMGVDSSWNDNNEFQIIDQQARLAGFGTPLTASVGKPVLSLLMVRASHDAQARHAPDKRPFLITRSGGPGLQRYAQTWTGDNRTEWRTLRYNQRMGLGLALSGISNIGHDVGGFAGPRPDAELFIRWVQNGVMHPRFTIHSWNDDGTVNEPWMYPEAVDAIRQAIELRYRLLPYLYTLLWQAHVDHEPMIRPTFLDHEHDTTTFEENDEFLLGRDLLVATVIEPDARSRTLYLPDNHEGWYTFEGDQHFAPGTTVTVDAPLEHMPIFVRAGSVIPTSERIAHVDAERDTARALRLYPFTRKGQRTVTIFEDDGESHLDQGPGTLVMTLELACDEKTIHLNWQTQGHYRPAHDRLRIELPTDDRRALFVNGQQVTPGDSVALES</sequence>
<gene>
    <name evidence="6" type="ORF">C8D72_1164</name>
</gene>
<dbReference type="Gene3D" id="2.60.40.1180">
    <property type="entry name" value="Golgi alpha-mannosidase II"/>
    <property type="match status" value="2"/>
</dbReference>
<dbReference type="AlphaFoldDB" id="A0A3D9E1Z9"/>
<dbReference type="InterPro" id="IPR048395">
    <property type="entry name" value="Glyco_hydro_31_C"/>
</dbReference>
<dbReference type="GO" id="GO:0004553">
    <property type="term" value="F:hydrolase activity, hydrolyzing O-glycosyl compounds"/>
    <property type="evidence" value="ECO:0007669"/>
    <property type="project" value="InterPro"/>
</dbReference>
<dbReference type="RefSeq" id="WP_115853377.1">
    <property type="nucleotide sequence ID" value="NZ_QRDJ01000006.1"/>
</dbReference>
<evidence type="ECO:0000313" key="6">
    <source>
        <dbReference type="EMBL" id="REC96474.1"/>
    </source>
</evidence>
<dbReference type="Pfam" id="PF01055">
    <property type="entry name" value="Glyco_hydro_31_2nd"/>
    <property type="match status" value="1"/>
</dbReference>
<feature type="domain" description="Glycosyl hydrolase family 31 C-terminal" evidence="5">
    <location>
        <begin position="595"/>
        <end position="682"/>
    </location>
</feature>
<dbReference type="InterPro" id="IPR011013">
    <property type="entry name" value="Gal_mutarotase_sf_dom"/>
</dbReference>
<keyword evidence="2" id="KW-0378">Hydrolase</keyword>
<dbReference type="InterPro" id="IPR013780">
    <property type="entry name" value="Glyco_hydro_b"/>
</dbReference>
<dbReference type="CDD" id="cd06599">
    <property type="entry name" value="GH31_glycosidase_Aec37"/>
    <property type="match status" value="1"/>
</dbReference>
<dbReference type="SUPFAM" id="SSF51011">
    <property type="entry name" value="Glycosyl hydrolase domain"/>
    <property type="match status" value="1"/>
</dbReference>
<protein>
    <submittedName>
        <fullName evidence="6">Alpha-glucosidase</fullName>
    </submittedName>
</protein>
<feature type="domain" description="Glycoside hydrolase family 31 N-terminal" evidence="4">
    <location>
        <begin position="27"/>
        <end position="212"/>
    </location>
</feature>
<evidence type="ECO:0000259" key="5">
    <source>
        <dbReference type="Pfam" id="PF21365"/>
    </source>
</evidence>
<evidence type="ECO:0000256" key="1">
    <source>
        <dbReference type="ARBA" id="ARBA00007806"/>
    </source>
</evidence>
<evidence type="ECO:0000256" key="2">
    <source>
        <dbReference type="RuleBase" id="RU361185"/>
    </source>
</evidence>
<dbReference type="Gene3D" id="2.60.40.1760">
    <property type="entry name" value="glycosyl hydrolase (family 31)"/>
    <property type="match status" value="1"/>
</dbReference>
<dbReference type="GO" id="GO:0005975">
    <property type="term" value="P:carbohydrate metabolic process"/>
    <property type="evidence" value="ECO:0007669"/>
    <property type="project" value="InterPro"/>
</dbReference>
<dbReference type="InterPro" id="IPR000322">
    <property type="entry name" value="Glyco_hydro_31_TIM"/>
</dbReference>
<evidence type="ECO:0000259" key="3">
    <source>
        <dbReference type="Pfam" id="PF01055"/>
    </source>
</evidence>
<comment type="similarity">
    <text evidence="1 2">Belongs to the glycosyl hydrolase 31 family.</text>
</comment>